<dbReference type="InterPro" id="IPR036249">
    <property type="entry name" value="Thioredoxin-like_sf"/>
</dbReference>
<dbReference type="SUPFAM" id="SSF52833">
    <property type="entry name" value="Thioredoxin-like"/>
    <property type="match status" value="1"/>
</dbReference>
<dbReference type="Gene3D" id="3.40.30.10">
    <property type="entry name" value="Glutaredoxin"/>
    <property type="match status" value="1"/>
</dbReference>
<keyword evidence="5" id="KW-0676">Redox-active center</keyword>
<dbReference type="Proteomes" id="UP001595900">
    <property type="component" value="Unassembled WGS sequence"/>
</dbReference>
<keyword evidence="8" id="KW-1185">Reference proteome</keyword>
<dbReference type="InterPro" id="IPR017937">
    <property type="entry name" value="Thioredoxin_CS"/>
</dbReference>
<sequence length="141" mass="14844">MASFSGSLATGGRFDSSTALGKVAMVNFWWAGCAPCRLEAPELQRMFARFGTHGVVFVGVNTRDDAAAARSFEETFGVTYPSILDATSGAVQLSFANARPPRATPTTLVLDKTGRVAASVIGPVNAYVSALDTVIPTLLRE</sequence>
<evidence type="ECO:0000256" key="3">
    <source>
        <dbReference type="ARBA" id="ARBA00022968"/>
    </source>
</evidence>
<comment type="caution">
    <text evidence="7">The sequence shown here is derived from an EMBL/GenBank/DDBJ whole genome shotgun (WGS) entry which is preliminary data.</text>
</comment>
<comment type="subcellular location">
    <subcellularLocation>
        <location evidence="1">Cell envelope</location>
    </subcellularLocation>
</comment>
<evidence type="ECO:0000256" key="2">
    <source>
        <dbReference type="ARBA" id="ARBA00022748"/>
    </source>
</evidence>
<name>A0ABV8Q8Q5_9MICO</name>
<dbReference type="InterPro" id="IPR050553">
    <property type="entry name" value="Thioredoxin_ResA/DsbE_sf"/>
</dbReference>
<dbReference type="PANTHER" id="PTHR42852:SF6">
    <property type="entry name" value="THIOL:DISULFIDE INTERCHANGE PROTEIN DSBE"/>
    <property type="match status" value="1"/>
</dbReference>
<dbReference type="PROSITE" id="PS00194">
    <property type="entry name" value="THIOREDOXIN_1"/>
    <property type="match status" value="1"/>
</dbReference>
<dbReference type="PROSITE" id="PS51352">
    <property type="entry name" value="THIOREDOXIN_2"/>
    <property type="match status" value="1"/>
</dbReference>
<evidence type="ECO:0000313" key="8">
    <source>
        <dbReference type="Proteomes" id="UP001595900"/>
    </source>
</evidence>
<protein>
    <submittedName>
        <fullName evidence="7">TlpA family protein disulfide reductase</fullName>
    </submittedName>
</protein>
<dbReference type="InterPro" id="IPR013766">
    <property type="entry name" value="Thioredoxin_domain"/>
</dbReference>
<keyword evidence="3" id="KW-0812">Transmembrane</keyword>
<evidence type="ECO:0000256" key="1">
    <source>
        <dbReference type="ARBA" id="ARBA00004196"/>
    </source>
</evidence>
<keyword evidence="4" id="KW-1015">Disulfide bond</keyword>
<keyword evidence="2" id="KW-0201">Cytochrome c-type biogenesis</keyword>
<feature type="domain" description="Thioredoxin" evidence="6">
    <location>
        <begin position="1"/>
        <end position="141"/>
    </location>
</feature>
<evidence type="ECO:0000256" key="5">
    <source>
        <dbReference type="ARBA" id="ARBA00023284"/>
    </source>
</evidence>
<dbReference type="EMBL" id="JBHSCN010000006">
    <property type="protein sequence ID" value="MFC4244711.1"/>
    <property type="molecule type" value="Genomic_DNA"/>
</dbReference>
<organism evidence="7 8">
    <name type="scientific">Gryllotalpicola reticulitermitis</name>
    <dbReference type="NCBI Taxonomy" id="1184153"/>
    <lineage>
        <taxon>Bacteria</taxon>
        <taxon>Bacillati</taxon>
        <taxon>Actinomycetota</taxon>
        <taxon>Actinomycetes</taxon>
        <taxon>Micrococcales</taxon>
        <taxon>Microbacteriaceae</taxon>
        <taxon>Gryllotalpicola</taxon>
    </lineage>
</organism>
<dbReference type="Pfam" id="PF08534">
    <property type="entry name" value="Redoxin"/>
    <property type="match status" value="1"/>
</dbReference>
<accession>A0ABV8Q8Q5</accession>
<gene>
    <name evidence="7" type="ORF">ACFOYW_15155</name>
</gene>
<proteinExistence type="predicted"/>
<evidence type="ECO:0000313" key="7">
    <source>
        <dbReference type="EMBL" id="MFC4244711.1"/>
    </source>
</evidence>
<reference evidence="8" key="1">
    <citation type="journal article" date="2019" name="Int. J. Syst. Evol. Microbiol.">
        <title>The Global Catalogue of Microorganisms (GCM) 10K type strain sequencing project: providing services to taxonomists for standard genome sequencing and annotation.</title>
        <authorList>
            <consortium name="The Broad Institute Genomics Platform"/>
            <consortium name="The Broad Institute Genome Sequencing Center for Infectious Disease"/>
            <person name="Wu L."/>
            <person name="Ma J."/>
        </authorList>
    </citation>
    <scope>NUCLEOTIDE SEQUENCE [LARGE SCALE GENOMIC DNA]</scope>
    <source>
        <strain evidence="8">CGMCC 1.10363</strain>
    </source>
</reference>
<evidence type="ECO:0000256" key="4">
    <source>
        <dbReference type="ARBA" id="ARBA00023157"/>
    </source>
</evidence>
<dbReference type="RefSeq" id="WP_390230677.1">
    <property type="nucleotide sequence ID" value="NZ_JBHSCN010000006.1"/>
</dbReference>
<evidence type="ECO:0000259" key="6">
    <source>
        <dbReference type="PROSITE" id="PS51352"/>
    </source>
</evidence>
<dbReference type="CDD" id="cd02966">
    <property type="entry name" value="TlpA_like_family"/>
    <property type="match status" value="1"/>
</dbReference>
<dbReference type="InterPro" id="IPR013740">
    <property type="entry name" value="Redoxin"/>
</dbReference>
<dbReference type="PANTHER" id="PTHR42852">
    <property type="entry name" value="THIOL:DISULFIDE INTERCHANGE PROTEIN DSBE"/>
    <property type="match status" value="1"/>
</dbReference>
<keyword evidence="3" id="KW-0735">Signal-anchor</keyword>